<sequence length="117" mass="14240">MKMGKIILPNKMYFTIGEVERIIRVKAYTIRFWEKEINILKIEKGRNGRRRYKKYDIEKILKIKDLLYEEGMTIDGVNKYFRKKGNRHIDKKPDKAFEHTILEYVINELKNILELFD</sequence>
<dbReference type="SMART" id="SM00422">
    <property type="entry name" value="HTH_MERR"/>
    <property type="match status" value="1"/>
</dbReference>
<evidence type="ECO:0000259" key="2">
    <source>
        <dbReference type="PROSITE" id="PS50937"/>
    </source>
</evidence>
<protein>
    <recommendedName>
        <fullName evidence="2">HTH merR-type domain-containing protein</fullName>
    </recommendedName>
</protein>
<dbReference type="InterPro" id="IPR000551">
    <property type="entry name" value="MerR-type_HTH_dom"/>
</dbReference>
<dbReference type="InterPro" id="IPR009061">
    <property type="entry name" value="DNA-bd_dom_put_sf"/>
</dbReference>
<accession>A0A660SMW4</accession>
<organism evidence="3 4">
    <name type="scientific">candidate division TA06 bacterium</name>
    <dbReference type="NCBI Taxonomy" id="2250710"/>
    <lineage>
        <taxon>Bacteria</taxon>
        <taxon>Bacteria division TA06</taxon>
    </lineage>
</organism>
<dbReference type="InterPro" id="IPR047057">
    <property type="entry name" value="MerR_fam"/>
</dbReference>
<proteinExistence type="predicted"/>
<reference evidence="3 4" key="1">
    <citation type="submission" date="2018-06" db="EMBL/GenBank/DDBJ databases">
        <title>Extensive metabolic versatility and redundancy in microbially diverse, dynamic hydrothermal sediments.</title>
        <authorList>
            <person name="Dombrowski N."/>
            <person name="Teske A."/>
            <person name="Baker B.J."/>
        </authorList>
    </citation>
    <scope>NUCLEOTIDE SEQUENCE [LARGE SCALE GENOMIC DNA]</scope>
    <source>
        <strain evidence="3">B10_G13</strain>
    </source>
</reference>
<dbReference type="Pfam" id="PF13411">
    <property type="entry name" value="MerR_1"/>
    <property type="match status" value="1"/>
</dbReference>
<dbReference type="PROSITE" id="PS50937">
    <property type="entry name" value="HTH_MERR_2"/>
    <property type="match status" value="1"/>
</dbReference>
<dbReference type="SUPFAM" id="SSF46955">
    <property type="entry name" value="Putative DNA-binding domain"/>
    <property type="match status" value="1"/>
</dbReference>
<gene>
    <name evidence="3" type="ORF">DRP43_01485</name>
</gene>
<dbReference type="PANTHER" id="PTHR30204">
    <property type="entry name" value="REDOX-CYCLING DRUG-SENSING TRANSCRIPTIONAL ACTIVATOR SOXR"/>
    <property type="match status" value="1"/>
</dbReference>
<feature type="domain" description="HTH merR-type" evidence="2">
    <location>
        <begin position="13"/>
        <end position="83"/>
    </location>
</feature>
<dbReference type="Proteomes" id="UP000271125">
    <property type="component" value="Unassembled WGS sequence"/>
</dbReference>
<dbReference type="GO" id="GO:0003677">
    <property type="term" value="F:DNA binding"/>
    <property type="evidence" value="ECO:0007669"/>
    <property type="project" value="UniProtKB-KW"/>
</dbReference>
<name>A0A660SMW4_UNCT6</name>
<evidence type="ECO:0000313" key="3">
    <source>
        <dbReference type="EMBL" id="RKX72127.1"/>
    </source>
</evidence>
<evidence type="ECO:0000256" key="1">
    <source>
        <dbReference type="ARBA" id="ARBA00023125"/>
    </source>
</evidence>
<dbReference type="GO" id="GO:0003700">
    <property type="term" value="F:DNA-binding transcription factor activity"/>
    <property type="evidence" value="ECO:0007669"/>
    <property type="project" value="InterPro"/>
</dbReference>
<keyword evidence="1" id="KW-0238">DNA-binding</keyword>
<dbReference type="AlphaFoldDB" id="A0A660SMW4"/>
<dbReference type="PANTHER" id="PTHR30204:SF15">
    <property type="entry name" value="BLL5018 PROTEIN"/>
    <property type="match status" value="1"/>
</dbReference>
<comment type="caution">
    <text evidence="3">The sequence shown here is derived from an EMBL/GenBank/DDBJ whole genome shotgun (WGS) entry which is preliminary data.</text>
</comment>
<dbReference type="EMBL" id="QNBD01000047">
    <property type="protein sequence ID" value="RKX72127.1"/>
    <property type="molecule type" value="Genomic_DNA"/>
</dbReference>
<evidence type="ECO:0000313" key="4">
    <source>
        <dbReference type="Proteomes" id="UP000271125"/>
    </source>
</evidence>
<dbReference type="Gene3D" id="1.10.1660.10">
    <property type="match status" value="1"/>
</dbReference>